<dbReference type="PRINTS" id="PR00046">
    <property type="entry name" value="SIGMA70FCT"/>
</dbReference>
<dbReference type="SUPFAM" id="SSF88946">
    <property type="entry name" value="Sigma2 domain of RNA polymerase sigma factors"/>
    <property type="match status" value="1"/>
</dbReference>
<protein>
    <submittedName>
        <fullName evidence="7">Sigma-70 family RNA polymerase sigma factor</fullName>
    </submittedName>
</protein>
<dbReference type="InterPro" id="IPR000943">
    <property type="entry name" value="RNA_pol_sigma70"/>
</dbReference>
<keyword evidence="4" id="KW-0804">Transcription</keyword>
<dbReference type="InterPro" id="IPR013324">
    <property type="entry name" value="RNA_pol_sigma_r3/r4-like"/>
</dbReference>
<evidence type="ECO:0000256" key="2">
    <source>
        <dbReference type="ARBA" id="ARBA00023082"/>
    </source>
</evidence>
<evidence type="ECO:0000259" key="5">
    <source>
        <dbReference type="Pfam" id="PF04542"/>
    </source>
</evidence>
<keyword evidence="2" id="KW-0731">Sigma factor</keyword>
<evidence type="ECO:0000313" key="7">
    <source>
        <dbReference type="EMBL" id="MEM5421242.1"/>
    </source>
</evidence>
<keyword evidence="8" id="KW-1185">Reference proteome</keyword>
<dbReference type="PANTHER" id="PTHR30385">
    <property type="entry name" value="SIGMA FACTOR F FLAGELLAR"/>
    <property type="match status" value="1"/>
</dbReference>
<dbReference type="InterPro" id="IPR007630">
    <property type="entry name" value="RNA_pol_sigma70_r4"/>
</dbReference>
<dbReference type="NCBIfam" id="TIGR02937">
    <property type="entry name" value="sigma70-ECF"/>
    <property type="match status" value="1"/>
</dbReference>
<name>A0ABU9RMD8_9BURK</name>
<dbReference type="RefSeq" id="WP_342946562.1">
    <property type="nucleotide sequence ID" value="NZ_JAYMRV010000002.1"/>
</dbReference>
<dbReference type="Proteomes" id="UP001489897">
    <property type="component" value="Unassembled WGS sequence"/>
</dbReference>
<dbReference type="Gene3D" id="1.10.1740.10">
    <property type="match status" value="1"/>
</dbReference>
<feature type="domain" description="RNA polymerase sigma-70 region 4" evidence="6">
    <location>
        <begin position="195"/>
        <end position="242"/>
    </location>
</feature>
<evidence type="ECO:0000256" key="4">
    <source>
        <dbReference type="ARBA" id="ARBA00023163"/>
    </source>
</evidence>
<organism evidence="7 8">
    <name type="scientific">Paraburkholderia ferrariae</name>
    <dbReference type="NCBI Taxonomy" id="386056"/>
    <lineage>
        <taxon>Bacteria</taxon>
        <taxon>Pseudomonadati</taxon>
        <taxon>Pseudomonadota</taxon>
        <taxon>Betaproteobacteria</taxon>
        <taxon>Burkholderiales</taxon>
        <taxon>Burkholderiaceae</taxon>
        <taxon>Paraburkholderia</taxon>
    </lineage>
</organism>
<dbReference type="InterPro" id="IPR013325">
    <property type="entry name" value="RNA_pol_sigma_r2"/>
</dbReference>
<dbReference type="SUPFAM" id="SSF88659">
    <property type="entry name" value="Sigma3 and sigma4 domains of RNA polymerase sigma factors"/>
    <property type="match status" value="1"/>
</dbReference>
<evidence type="ECO:0000259" key="6">
    <source>
        <dbReference type="Pfam" id="PF04545"/>
    </source>
</evidence>
<gene>
    <name evidence="7" type="ORF">VSR73_09245</name>
</gene>
<dbReference type="Pfam" id="PF04542">
    <property type="entry name" value="Sigma70_r2"/>
    <property type="match status" value="1"/>
</dbReference>
<accession>A0ABU9RMD8</accession>
<keyword evidence="3" id="KW-0238">DNA-binding</keyword>
<dbReference type="EMBL" id="JAYMRV010000002">
    <property type="protein sequence ID" value="MEM5421242.1"/>
    <property type="molecule type" value="Genomic_DNA"/>
</dbReference>
<dbReference type="CDD" id="cd06171">
    <property type="entry name" value="Sigma70_r4"/>
    <property type="match status" value="1"/>
</dbReference>
<dbReference type="Pfam" id="PF04545">
    <property type="entry name" value="Sigma70_r4"/>
    <property type="match status" value="1"/>
</dbReference>
<dbReference type="PANTHER" id="PTHR30385:SF8">
    <property type="entry name" value="RNA POLYMERASE SIGMA-E FACTOR"/>
    <property type="match status" value="1"/>
</dbReference>
<sequence length="254" mass="28522">MQDAHLEADRQALEPEREQALWRALREHGDAAAREALLTHHMPYARVIAGKLYAGRTHDEVEFDDYLQFASIGLLEALERYQPERGAQFRTYASTRMMGAVLDGLEKLSERQQQIALRQRMRARDARAASLAEGLGSVRDAALLKEMAGVGIGLALGVLLEGLGMVDSGVEAQAPNPYDGLELRQMQRRVRELAAGLPEPERRIVRHHYLQGVPFDEIAEQMGLSKGRISQLHRRALQRLREALLATSEIDAKW</sequence>
<evidence type="ECO:0000256" key="1">
    <source>
        <dbReference type="ARBA" id="ARBA00023015"/>
    </source>
</evidence>
<dbReference type="InterPro" id="IPR007627">
    <property type="entry name" value="RNA_pol_sigma70_r2"/>
</dbReference>
<keyword evidence="1" id="KW-0805">Transcription regulation</keyword>
<proteinExistence type="predicted"/>
<evidence type="ECO:0000313" key="8">
    <source>
        <dbReference type="Proteomes" id="UP001489897"/>
    </source>
</evidence>
<reference evidence="7 8" key="1">
    <citation type="submission" date="2024-01" db="EMBL/GenBank/DDBJ databases">
        <title>The diversity of rhizobia nodulating Mimosa spp. in eleven states of Brazil covering several biomes is determined by host plant, location, and edaphic factors.</title>
        <authorList>
            <person name="Rouws L."/>
            <person name="Barauna A."/>
            <person name="Beukes C."/>
            <person name="De Faria S.M."/>
            <person name="Gross E."/>
            <person name="Dos Reis Junior F.B."/>
            <person name="Simon M."/>
            <person name="Maluk M."/>
            <person name="Odee D.W."/>
            <person name="Kenicer G."/>
            <person name="Young J.P.W."/>
            <person name="Reis V.M."/>
            <person name="Zilli J."/>
            <person name="James E.K."/>
        </authorList>
    </citation>
    <scope>NUCLEOTIDE SEQUENCE [LARGE SCALE GENOMIC DNA]</scope>
    <source>
        <strain evidence="7 8">JPY167</strain>
    </source>
</reference>
<dbReference type="InterPro" id="IPR014284">
    <property type="entry name" value="RNA_pol_sigma-70_dom"/>
</dbReference>
<dbReference type="Gene3D" id="1.20.140.160">
    <property type="match status" value="1"/>
</dbReference>
<feature type="domain" description="RNA polymerase sigma-70 region 2" evidence="5">
    <location>
        <begin position="39"/>
        <end position="108"/>
    </location>
</feature>
<comment type="caution">
    <text evidence="7">The sequence shown here is derived from an EMBL/GenBank/DDBJ whole genome shotgun (WGS) entry which is preliminary data.</text>
</comment>
<evidence type="ECO:0000256" key="3">
    <source>
        <dbReference type="ARBA" id="ARBA00023125"/>
    </source>
</evidence>